<reference evidence="1" key="1">
    <citation type="submission" date="2021-10" db="EMBL/GenBank/DDBJ databases">
        <title>Tropical sea cucumber genome reveals ecological adaptation and Cuvierian tubules defense mechanism.</title>
        <authorList>
            <person name="Chen T."/>
        </authorList>
    </citation>
    <scope>NUCLEOTIDE SEQUENCE</scope>
    <source>
        <strain evidence="1">Nanhai2018</strain>
        <tissue evidence="1">Muscle</tissue>
    </source>
</reference>
<evidence type="ECO:0000313" key="2">
    <source>
        <dbReference type="Proteomes" id="UP001152320"/>
    </source>
</evidence>
<proteinExistence type="predicted"/>
<dbReference type="GO" id="GO:0016020">
    <property type="term" value="C:membrane"/>
    <property type="evidence" value="ECO:0007669"/>
    <property type="project" value="InterPro"/>
</dbReference>
<dbReference type="InterPro" id="IPR005331">
    <property type="entry name" value="Sulfotransferase"/>
</dbReference>
<comment type="caution">
    <text evidence="1">The sequence shown here is derived from an EMBL/GenBank/DDBJ whole genome shotgun (WGS) entry which is preliminary data.</text>
</comment>
<dbReference type="AlphaFoldDB" id="A0A9Q0YDY9"/>
<dbReference type="Pfam" id="PF03567">
    <property type="entry name" value="Sulfotransfer_2"/>
    <property type="match status" value="1"/>
</dbReference>
<dbReference type="EMBL" id="JAIZAY010000022">
    <property type="protein sequence ID" value="KAJ8020575.1"/>
    <property type="molecule type" value="Genomic_DNA"/>
</dbReference>
<name>A0A9Q0YDY9_HOLLE</name>
<sequence>MENCPLDWPLDAVRREGAGGDIQLAQVCRKQNGTGEWKCASGWRAQIGYSNCVYTSILRSPTEVLEGLDGNGSLQVFWQMSDKHQIIYVHLPHTEGTSIINSNLFDDSAKIRNISDLDKDRFKNYLKFSIVRHPCSRLISAWKYLTQGSADNGDKSWAARYLDKASLTSFNDFVMTTLYPGGPVRIGNQVHLRTQVSMLFDDKEQFRLDQLLVYERWNESMTKLGNILHKDTSKLLSSYTSSGKICKEMYTKSTWLKMARIYKMDFCVLGYSRLIDQVNSFPPLIRSQESLSYRFQNCMRSIKEKLQSQKQLQAAKLMKEKESCIIYTYFQKQSNIAEQDIKEHNDTINVWKRTWSEAGWTPRVLSEDEAKKHPEYDILHEKFFALPTVNRKEYEMACFLRHVAMAAVGGGWMSDYDVIPLHIPTCVEPLNGGRYTVYEHYTPSLVSGSGEEFTRVSKMMANIDWRGNPQLFEHDPPHVSDMHLFDLFVRNASVESLLVVIGANEVFAEPFACNRTWSYIDSTIKPIPPQFTQLPWVIHFAHASFGTWGEKNVSSLWPGSPWNGMTVKHSSVRPRVMGEAFEFLKRTCKMF</sequence>
<evidence type="ECO:0000313" key="1">
    <source>
        <dbReference type="EMBL" id="KAJ8020575.1"/>
    </source>
</evidence>
<gene>
    <name evidence="1" type="ORF">HOLleu_40204</name>
</gene>
<dbReference type="OrthoDB" id="5312133at2759"/>
<protein>
    <submittedName>
        <fullName evidence="1">Uncharacterized protein</fullName>
    </submittedName>
</protein>
<dbReference type="Proteomes" id="UP001152320">
    <property type="component" value="Chromosome 22"/>
</dbReference>
<keyword evidence="2" id="KW-1185">Reference proteome</keyword>
<dbReference type="Gene3D" id="3.40.50.300">
    <property type="entry name" value="P-loop containing nucleotide triphosphate hydrolases"/>
    <property type="match status" value="1"/>
</dbReference>
<accession>A0A9Q0YDY9</accession>
<dbReference type="InterPro" id="IPR027417">
    <property type="entry name" value="P-loop_NTPase"/>
</dbReference>
<dbReference type="GO" id="GO:0008146">
    <property type="term" value="F:sulfotransferase activity"/>
    <property type="evidence" value="ECO:0007669"/>
    <property type="project" value="InterPro"/>
</dbReference>
<organism evidence="1 2">
    <name type="scientific">Holothuria leucospilota</name>
    <name type="common">Black long sea cucumber</name>
    <name type="synonym">Mertensiothuria leucospilota</name>
    <dbReference type="NCBI Taxonomy" id="206669"/>
    <lineage>
        <taxon>Eukaryota</taxon>
        <taxon>Metazoa</taxon>
        <taxon>Echinodermata</taxon>
        <taxon>Eleutherozoa</taxon>
        <taxon>Echinozoa</taxon>
        <taxon>Holothuroidea</taxon>
        <taxon>Aspidochirotacea</taxon>
        <taxon>Aspidochirotida</taxon>
        <taxon>Holothuriidae</taxon>
        <taxon>Holothuria</taxon>
    </lineage>
</organism>